<feature type="compositionally biased region" description="Low complexity" evidence="1">
    <location>
        <begin position="201"/>
        <end position="232"/>
    </location>
</feature>
<evidence type="ECO:0000256" key="2">
    <source>
        <dbReference type="SAM" id="Phobius"/>
    </source>
</evidence>
<keyword evidence="2" id="KW-0472">Membrane</keyword>
<keyword evidence="2" id="KW-0812">Transmembrane</keyword>
<name>A0AAN7HHT8_9PEZI</name>
<sequence>MDFTGRSGTLLGPLTTVWSMPDSCSVHVRLCESCHEGFRGQQCVSGEPQDHTTCWPPTTRLSRPPTHPFVGWGFYSPGLECPSGYTTACTARYNGRPDWEIEFSLIPGETAVGCCPEGFMCTNRNGNTCIATDTELALATGFCSGSQVANIGQTTFPASVEVTTTITDDGGTAVETFVQDMVFLAPMFQLNFQSSDLESLSSSTASPSSASTSTGPRSTDSSSTSSDPLATTGSGQEEQSGGNAGLSTGAIAGISVGAALGGILLGMLAIILFIRNKRKKEGSTTPTSEWQQTAPAGGPPSNFATYKYASELPSAGPDRSELPESWHDRFELPVDGGAGYQQNSAHPSSTYQQQSWAGHQSVQLTPQSGHPSHYDH</sequence>
<keyword evidence="4" id="KW-1185">Reference proteome</keyword>
<proteinExistence type="predicted"/>
<gene>
    <name evidence="3" type="ORF">C7999DRAFT_33488</name>
</gene>
<comment type="caution">
    <text evidence="3">The sequence shown here is derived from an EMBL/GenBank/DDBJ whole genome shotgun (WGS) entry which is preliminary data.</text>
</comment>
<reference evidence="3" key="1">
    <citation type="journal article" date="2023" name="Mol. Phylogenet. Evol.">
        <title>Genome-scale phylogeny and comparative genomics of the fungal order Sordariales.</title>
        <authorList>
            <person name="Hensen N."/>
            <person name="Bonometti L."/>
            <person name="Westerberg I."/>
            <person name="Brannstrom I.O."/>
            <person name="Guillou S."/>
            <person name="Cros-Aarteil S."/>
            <person name="Calhoun S."/>
            <person name="Haridas S."/>
            <person name="Kuo A."/>
            <person name="Mondo S."/>
            <person name="Pangilinan J."/>
            <person name="Riley R."/>
            <person name="LaButti K."/>
            <person name="Andreopoulos B."/>
            <person name="Lipzen A."/>
            <person name="Chen C."/>
            <person name="Yan M."/>
            <person name="Daum C."/>
            <person name="Ng V."/>
            <person name="Clum A."/>
            <person name="Steindorff A."/>
            <person name="Ohm R.A."/>
            <person name="Martin F."/>
            <person name="Silar P."/>
            <person name="Natvig D.O."/>
            <person name="Lalanne C."/>
            <person name="Gautier V."/>
            <person name="Ament-Velasquez S.L."/>
            <person name="Kruys A."/>
            <person name="Hutchinson M.I."/>
            <person name="Powell A.J."/>
            <person name="Barry K."/>
            <person name="Miller A.N."/>
            <person name="Grigoriev I.V."/>
            <person name="Debuchy R."/>
            <person name="Gladieux P."/>
            <person name="Hiltunen Thoren M."/>
            <person name="Johannesson H."/>
        </authorList>
    </citation>
    <scope>NUCLEOTIDE SEQUENCE</scope>
    <source>
        <strain evidence="3">CBS 359.72</strain>
    </source>
</reference>
<dbReference type="AlphaFoldDB" id="A0AAN7HHT8"/>
<feature type="compositionally biased region" description="Polar residues" evidence="1">
    <location>
        <begin position="283"/>
        <end position="294"/>
    </location>
</feature>
<feature type="region of interest" description="Disordered" evidence="1">
    <location>
        <begin position="201"/>
        <end position="242"/>
    </location>
</feature>
<feature type="compositionally biased region" description="Polar residues" evidence="1">
    <location>
        <begin position="340"/>
        <end position="370"/>
    </location>
</feature>
<organism evidence="3 4">
    <name type="scientific">Corynascus novoguineensis</name>
    <dbReference type="NCBI Taxonomy" id="1126955"/>
    <lineage>
        <taxon>Eukaryota</taxon>
        <taxon>Fungi</taxon>
        <taxon>Dikarya</taxon>
        <taxon>Ascomycota</taxon>
        <taxon>Pezizomycotina</taxon>
        <taxon>Sordariomycetes</taxon>
        <taxon>Sordariomycetidae</taxon>
        <taxon>Sordariales</taxon>
        <taxon>Chaetomiaceae</taxon>
        <taxon>Corynascus</taxon>
    </lineage>
</organism>
<feature type="region of interest" description="Disordered" evidence="1">
    <location>
        <begin position="282"/>
        <end position="376"/>
    </location>
</feature>
<keyword evidence="2" id="KW-1133">Transmembrane helix</keyword>
<protein>
    <submittedName>
        <fullName evidence="3">Uncharacterized protein</fullName>
    </submittedName>
</protein>
<reference evidence="3" key="2">
    <citation type="submission" date="2023-05" db="EMBL/GenBank/DDBJ databases">
        <authorList>
            <consortium name="Lawrence Berkeley National Laboratory"/>
            <person name="Steindorff A."/>
            <person name="Hensen N."/>
            <person name="Bonometti L."/>
            <person name="Westerberg I."/>
            <person name="Brannstrom I.O."/>
            <person name="Guillou S."/>
            <person name="Cros-Aarteil S."/>
            <person name="Calhoun S."/>
            <person name="Haridas S."/>
            <person name="Kuo A."/>
            <person name="Mondo S."/>
            <person name="Pangilinan J."/>
            <person name="Riley R."/>
            <person name="Labutti K."/>
            <person name="Andreopoulos B."/>
            <person name="Lipzen A."/>
            <person name="Chen C."/>
            <person name="Yanf M."/>
            <person name="Daum C."/>
            <person name="Ng V."/>
            <person name="Clum A."/>
            <person name="Ohm R."/>
            <person name="Martin F."/>
            <person name="Silar P."/>
            <person name="Natvig D."/>
            <person name="Lalanne C."/>
            <person name="Gautier V."/>
            <person name="Ament-Velasquez S.L."/>
            <person name="Kruys A."/>
            <person name="Hutchinson M.I."/>
            <person name="Powell A.J."/>
            <person name="Barry K."/>
            <person name="Miller A.N."/>
            <person name="Grigoriev I.V."/>
            <person name="Debuchy R."/>
            <person name="Gladieux P."/>
            <person name="Thoren M.H."/>
            <person name="Johannesson H."/>
        </authorList>
    </citation>
    <scope>NUCLEOTIDE SEQUENCE</scope>
    <source>
        <strain evidence="3">CBS 359.72</strain>
    </source>
</reference>
<dbReference type="EMBL" id="MU857682">
    <property type="protein sequence ID" value="KAK4246092.1"/>
    <property type="molecule type" value="Genomic_DNA"/>
</dbReference>
<evidence type="ECO:0000313" key="4">
    <source>
        <dbReference type="Proteomes" id="UP001303647"/>
    </source>
</evidence>
<evidence type="ECO:0000313" key="3">
    <source>
        <dbReference type="EMBL" id="KAK4246092.1"/>
    </source>
</evidence>
<dbReference type="Proteomes" id="UP001303647">
    <property type="component" value="Unassembled WGS sequence"/>
</dbReference>
<feature type="compositionally biased region" description="Basic and acidic residues" evidence="1">
    <location>
        <begin position="318"/>
        <end position="332"/>
    </location>
</feature>
<accession>A0AAN7HHT8</accession>
<feature type="transmembrane region" description="Helical" evidence="2">
    <location>
        <begin position="250"/>
        <end position="274"/>
    </location>
</feature>
<evidence type="ECO:0000256" key="1">
    <source>
        <dbReference type="SAM" id="MobiDB-lite"/>
    </source>
</evidence>